<dbReference type="AlphaFoldDB" id="A0AAW1TH04"/>
<name>A0AAW1TH04_9CHLO</name>
<dbReference type="Proteomes" id="UP001485043">
    <property type="component" value="Unassembled WGS sequence"/>
</dbReference>
<accession>A0AAW1TH04</accession>
<reference evidence="1 2" key="1">
    <citation type="journal article" date="2024" name="Nat. Commun.">
        <title>Phylogenomics reveals the evolutionary origins of lichenization in chlorophyte algae.</title>
        <authorList>
            <person name="Puginier C."/>
            <person name="Libourel C."/>
            <person name="Otte J."/>
            <person name="Skaloud P."/>
            <person name="Haon M."/>
            <person name="Grisel S."/>
            <person name="Petersen M."/>
            <person name="Berrin J.G."/>
            <person name="Delaux P.M."/>
            <person name="Dal Grande F."/>
            <person name="Keller J."/>
        </authorList>
    </citation>
    <scope>NUCLEOTIDE SEQUENCE [LARGE SCALE GENOMIC DNA]</scope>
    <source>
        <strain evidence="1 2">SAG 2523</strain>
    </source>
</reference>
<evidence type="ECO:0008006" key="3">
    <source>
        <dbReference type="Google" id="ProtNLM"/>
    </source>
</evidence>
<evidence type="ECO:0000313" key="2">
    <source>
        <dbReference type="Proteomes" id="UP001485043"/>
    </source>
</evidence>
<organism evidence="1 2">
    <name type="scientific">Apatococcus fuscideae</name>
    <dbReference type="NCBI Taxonomy" id="2026836"/>
    <lineage>
        <taxon>Eukaryota</taxon>
        <taxon>Viridiplantae</taxon>
        <taxon>Chlorophyta</taxon>
        <taxon>core chlorophytes</taxon>
        <taxon>Trebouxiophyceae</taxon>
        <taxon>Chlorellales</taxon>
        <taxon>Chlorellaceae</taxon>
        <taxon>Apatococcus</taxon>
    </lineage>
</organism>
<sequence length="262" mass="30407">MSENDKQTIKQFLEMDLHPRRILQFMNEKADRAFFSQSEPDGSSTAAYLSAWGNGRQRFTLQQIENVRKYSMRLRQVDASDAASVDALLDHCKGSVIHRQPYRPALDELEEQPFLIVISHPWQQQLLPAQQLSWAQVAALLFSHGQELERFLKSGDAGVGSKPERHRILVEMMDLKFIRDKGIFLRESAAFKDRNACYPKVIHRFAQHWEGLADRWADFGRLHLPHLKCQTNNLLERFFNTLKYSFMSGRKCSRMADLGQQV</sequence>
<gene>
    <name evidence="1" type="ORF">WJX84_008530</name>
</gene>
<dbReference type="EMBL" id="JALJOV010000044">
    <property type="protein sequence ID" value="KAK9868128.1"/>
    <property type="molecule type" value="Genomic_DNA"/>
</dbReference>
<proteinExistence type="predicted"/>
<protein>
    <recommendedName>
        <fullName evidence="3">Transposase</fullName>
    </recommendedName>
</protein>
<keyword evidence="2" id="KW-1185">Reference proteome</keyword>
<evidence type="ECO:0000313" key="1">
    <source>
        <dbReference type="EMBL" id="KAK9868128.1"/>
    </source>
</evidence>
<comment type="caution">
    <text evidence="1">The sequence shown here is derived from an EMBL/GenBank/DDBJ whole genome shotgun (WGS) entry which is preliminary data.</text>
</comment>